<dbReference type="EMBL" id="AP011116">
    <property type="protein sequence ID" value="BAH56081.1"/>
    <property type="molecule type" value="Genomic_DNA"/>
</dbReference>
<sequence length="269" mass="29876">MLTQLTPRQQAALTATTANVRLAPFRRTYSGHEGPAAALYLLDAKLASHIHAHLRIVEVVLRQQMHVALKVSYGARWFDSRTGANLSSEASKKVRDAYDTLRPQRQRRAAAGRAAPAQTQTPSADKVVAALMLGFWVALLRTPNDADHQTTLWTPALEACFNANRRPGAPAWTMSMTQKACQRLNWARNRVNHCESVVFGFPQPGQVQHGQIRYSPKSIVEECRTLVGRFDVDVEAWMRTCTVVDHLIADPAAQRALAYSAGQQGRTIR</sequence>
<protein>
    <recommendedName>
        <fullName evidence="3">Abi-like protein</fullName>
    </recommendedName>
</protein>
<evidence type="ECO:0000313" key="2">
    <source>
        <dbReference type="Proteomes" id="UP000002212"/>
    </source>
</evidence>
<evidence type="ECO:0000313" key="1">
    <source>
        <dbReference type="EMBL" id="BAH56081.1"/>
    </source>
</evidence>
<organism evidence="1 2">
    <name type="scientific">Rhodococcus opacus (strain B4)</name>
    <dbReference type="NCBI Taxonomy" id="632772"/>
    <lineage>
        <taxon>Bacteria</taxon>
        <taxon>Bacillati</taxon>
        <taxon>Actinomycetota</taxon>
        <taxon>Actinomycetes</taxon>
        <taxon>Mycobacteriales</taxon>
        <taxon>Nocardiaceae</taxon>
        <taxon>Rhodococcus</taxon>
    </lineage>
</organism>
<dbReference type="PATRIC" id="fig|632772.20.peg.8358"/>
<dbReference type="AlphaFoldDB" id="C1BCM6"/>
<gene>
    <name evidence="1" type="ordered locus">ROP_pROB01-05820</name>
</gene>
<dbReference type="OrthoDB" id="3418622at2"/>
<reference evidence="1 2" key="1">
    <citation type="submission" date="2009-03" db="EMBL/GenBank/DDBJ databases">
        <title>Comparison of the complete genome sequences of Rhodococcus erythropolis PR4 and Rhodococcus opacus B4.</title>
        <authorList>
            <person name="Takarada H."/>
            <person name="Sekine M."/>
            <person name="Hosoyama A."/>
            <person name="Yamada R."/>
            <person name="Fujisawa T."/>
            <person name="Omata S."/>
            <person name="Shimizu A."/>
            <person name="Tsukatani N."/>
            <person name="Tanikawa S."/>
            <person name="Fujita N."/>
            <person name="Harayama S."/>
        </authorList>
    </citation>
    <scope>NUCLEOTIDE SEQUENCE [LARGE SCALE GENOMIC DNA]</scope>
    <source>
        <strain evidence="1 2">B4</strain>
        <plasmid evidence="1 2">pROB01</plasmid>
    </source>
</reference>
<dbReference type="Proteomes" id="UP000002212">
    <property type="component" value="Plasmid pROB01"/>
</dbReference>
<dbReference type="RefSeq" id="WP_012687042.1">
    <property type="nucleotide sequence ID" value="NC_012520.1"/>
</dbReference>
<accession>C1BCM6</accession>
<dbReference type="KEGG" id="rop:ROP_pROB01-05820"/>
<evidence type="ECO:0008006" key="3">
    <source>
        <dbReference type="Google" id="ProtNLM"/>
    </source>
</evidence>
<geneLocation type="plasmid" evidence="1 2">
    <name>pROB01</name>
</geneLocation>
<keyword evidence="1" id="KW-0614">Plasmid</keyword>
<dbReference type="HOGENOM" id="CLU_1033973_0_0_11"/>
<proteinExistence type="predicted"/>
<name>C1BCM6_RHOOB</name>